<proteinExistence type="inferred from homology"/>
<dbReference type="CDD" id="cd10434">
    <property type="entry name" value="GIY-YIG_UvrC_Cho"/>
    <property type="match status" value="1"/>
</dbReference>
<keyword evidence="5 7" id="KW-0234">DNA repair</keyword>
<reference evidence="11 12" key="1">
    <citation type="submission" date="2021-05" db="EMBL/GenBank/DDBJ databases">
        <title>The draft genome of Geobacter chapellei DSM 13688.</title>
        <authorList>
            <person name="Xu Z."/>
            <person name="Masuda Y."/>
            <person name="Itoh H."/>
            <person name="Senoo K."/>
        </authorList>
    </citation>
    <scope>NUCLEOTIDE SEQUENCE [LARGE SCALE GENOMIC DNA]</scope>
    <source>
        <strain evidence="11 12">DSM 13688</strain>
    </source>
</reference>
<dbReference type="EMBL" id="JAHDYS010000007">
    <property type="protein sequence ID" value="MBT1071858.1"/>
    <property type="molecule type" value="Genomic_DNA"/>
</dbReference>
<dbReference type="Gene3D" id="1.10.150.20">
    <property type="entry name" value="5' to 3' exonuclease, C-terminal subdomain"/>
    <property type="match status" value="1"/>
</dbReference>
<comment type="subunit">
    <text evidence="7">Interacts with UvrB in an incision complex.</text>
</comment>
<dbReference type="InterPro" id="IPR038476">
    <property type="entry name" value="UvrC_RNase_H_dom_sf"/>
</dbReference>
<dbReference type="Pfam" id="PF12826">
    <property type="entry name" value="HHH_2"/>
    <property type="match status" value="1"/>
</dbReference>
<comment type="function">
    <text evidence="7">The UvrABC repair system catalyzes the recognition and processing of DNA lesions. UvrC both incises the 5' and 3' sides of the lesion. The N-terminal half is responsible for the 3' incision and the C-terminal half is responsible for the 5' incision.</text>
</comment>
<dbReference type="InterPro" id="IPR001943">
    <property type="entry name" value="UVR_dom"/>
</dbReference>
<feature type="domain" description="GIY-YIG" evidence="9">
    <location>
        <begin position="12"/>
        <end position="91"/>
    </location>
</feature>
<dbReference type="SMART" id="SM00465">
    <property type="entry name" value="GIYc"/>
    <property type="match status" value="1"/>
</dbReference>
<dbReference type="Pfam" id="PF01541">
    <property type="entry name" value="GIY-YIG"/>
    <property type="match status" value="1"/>
</dbReference>
<evidence type="ECO:0000313" key="11">
    <source>
        <dbReference type="EMBL" id="MBT1071858.1"/>
    </source>
</evidence>
<comment type="subcellular location">
    <subcellularLocation>
        <location evidence="7">Cytoplasm</location>
    </subcellularLocation>
</comment>
<dbReference type="SUPFAM" id="SSF82771">
    <property type="entry name" value="GIY-YIG endonuclease"/>
    <property type="match status" value="1"/>
</dbReference>
<dbReference type="InterPro" id="IPR010994">
    <property type="entry name" value="RuvA_2-like"/>
</dbReference>
<keyword evidence="4 7" id="KW-0267">Excision nuclease</keyword>
<comment type="caution">
    <text evidence="11">The sequence shown here is derived from an EMBL/GenBank/DDBJ whole genome shotgun (WGS) entry which is preliminary data.</text>
</comment>
<dbReference type="Proteomes" id="UP000784128">
    <property type="component" value="Unassembled WGS sequence"/>
</dbReference>
<evidence type="ECO:0000259" key="8">
    <source>
        <dbReference type="PROSITE" id="PS50151"/>
    </source>
</evidence>
<evidence type="ECO:0000256" key="1">
    <source>
        <dbReference type="ARBA" id="ARBA00022490"/>
    </source>
</evidence>
<evidence type="ECO:0000259" key="10">
    <source>
        <dbReference type="PROSITE" id="PS50165"/>
    </source>
</evidence>
<dbReference type="SUPFAM" id="SSF46600">
    <property type="entry name" value="C-terminal UvrC-binding domain of UvrB"/>
    <property type="match status" value="1"/>
</dbReference>
<gene>
    <name evidence="7 11" type="primary">uvrC</name>
    <name evidence="11" type="ORF">KJB30_08695</name>
</gene>
<dbReference type="InterPro" id="IPR041663">
    <property type="entry name" value="DisA/LigA_HHH"/>
</dbReference>
<dbReference type="InterPro" id="IPR047296">
    <property type="entry name" value="GIY-YIG_UvrC_Cho"/>
</dbReference>
<dbReference type="PANTHER" id="PTHR30562">
    <property type="entry name" value="UVRC/OXIDOREDUCTASE"/>
    <property type="match status" value="1"/>
</dbReference>
<feature type="domain" description="UVR" evidence="8">
    <location>
        <begin position="201"/>
        <end position="236"/>
    </location>
</feature>
<sequence>MNIEEKLRQIPPSPGVYLMRDAQGDIIYVGKARSLRQRVRSYFAASGDSRYHVKFLVARVADIEVMLTDTEKEALLLENTLIKQHHPRYNLSLKDDKTYFSLRLDPREQFPRFNIVRKAPRDGARYFGPYASASSARDVLRQLQRMFPLRHYPLARCMSRDRPCLYHQIGQCSAPCKGKISSADYAMLVAGATLFLEGKNRQLMTEFKRRMLEASEELRFEEAGRWRNLLRSIEVTVEKQKMITRGGDSDALGYHREGDRLELALLFIRGGVVTGSRLFDLKWELDDAEGIAAFMHQYYSDENFIPEEILLPLEIEEPEALAELLGEIKGRKITISRPVRGTKRELVELAAKNAAAALRERHDQRASIQTTLESLQQRLHLSRLPRRIECYDISTIQGRFSVGSGIVFSDGKPDKERYRRYRIREVEGQDDFAMLSEIFSRRFRQEVVDREGLPDLVVVDGGIGQLNAVRAIIDGLGLEGSFDLVSLAKSRLDSDMTGSSLQKSTERIFLPGRRNPVVLRQNSAPLLLLAAIRDEAHRFAIGYHRKLRGKGSSSSAIEEIPGIGTKRRNALLRHFGSLQRLREATLEELAAVESMSHRSAAAVYRWLHGEDRTLLPVPKE</sequence>
<dbReference type="Pfam" id="PF22920">
    <property type="entry name" value="UvrC_RNaseH"/>
    <property type="match status" value="1"/>
</dbReference>
<dbReference type="Pfam" id="PF02151">
    <property type="entry name" value="UVR"/>
    <property type="match status" value="1"/>
</dbReference>
<evidence type="ECO:0000256" key="3">
    <source>
        <dbReference type="ARBA" id="ARBA00022769"/>
    </source>
</evidence>
<dbReference type="RefSeq" id="WP_214298462.1">
    <property type="nucleotide sequence ID" value="NZ_JAHDYS010000007.1"/>
</dbReference>
<dbReference type="Pfam" id="PF08459">
    <property type="entry name" value="UvrC_RNaseH_dom"/>
    <property type="match status" value="1"/>
</dbReference>
<dbReference type="PROSITE" id="PS50164">
    <property type="entry name" value="GIY_YIG"/>
    <property type="match status" value="1"/>
</dbReference>
<dbReference type="NCBIfam" id="NF001824">
    <property type="entry name" value="PRK00558.1-5"/>
    <property type="match status" value="1"/>
</dbReference>
<keyword evidence="1 7" id="KW-0963">Cytoplasm</keyword>
<organism evidence="11 12">
    <name type="scientific">Pelotalea chapellei</name>
    <dbReference type="NCBI Taxonomy" id="44671"/>
    <lineage>
        <taxon>Bacteria</taxon>
        <taxon>Pseudomonadati</taxon>
        <taxon>Thermodesulfobacteriota</taxon>
        <taxon>Desulfuromonadia</taxon>
        <taxon>Geobacterales</taxon>
        <taxon>Geobacteraceae</taxon>
        <taxon>Pelotalea</taxon>
    </lineage>
</organism>
<keyword evidence="12" id="KW-1185">Reference proteome</keyword>
<dbReference type="InterPro" id="IPR036876">
    <property type="entry name" value="UVR_dom_sf"/>
</dbReference>
<dbReference type="Gene3D" id="3.30.420.340">
    <property type="entry name" value="UvrC, RNAse H endonuclease domain"/>
    <property type="match status" value="1"/>
</dbReference>
<evidence type="ECO:0000256" key="6">
    <source>
        <dbReference type="ARBA" id="ARBA00023236"/>
    </source>
</evidence>
<accession>A0ABS5U891</accession>
<dbReference type="SUPFAM" id="SSF47781">
    <property type="entry name" value="RuvA domain 2-like"/>
    <property type="match status" value="1"/>
</dbReference>
<evidence type="ECO:0000256" key="4">
    <source>
        <dbReference type="ARBA" id="ARBA00022881"/>
    </source>
</evidence>
<feature type="domain" description="UvrC family homology region profile" evidence="10">
    <location>
        <begin position="252"/>
        <end position="473"/>
    </location>
</feature>
<keyword evidence="6 7" id="KW-0742">SOS response</keyword>
<dbReference type="PROSITE" id="PS50151">
    <property type="entry name" value="UVR"/>
    <property type="match status" value="1"/>
</dbReference>
<keyword evidence="2 7" id="KW-0227">DNA damage</keyword>
<dbReference type="NCBIfam" id="TIGR00194">
    <property type="entry name" value="uvrC"/>
    <property type="match status" value="1"/>
</dbReference>
<evidence type="ECO:0000256" key="2">
    <source>
        <dbReference type="ARBA" id="ARBA00022763"/>
    </source>
</evidence>
<evidence type="ECO:0000256" key="7">
    <source>
        <dbReference type="HAMAP-Rule" id="MF_00203"/>
    </source>
</evidence>
<evidence type="ECO:0000313" key="12">
    <source>
        <dbReference type="Proteomes" id="UP000784128"/>
    </source>
</evidence>
<dbReference type="InterPro" id="IPR035901">
    <property type="entry name" value="GIY-YIG_endonuc_sf"/>
</dbReference>
<dbReference type="InterPro" id="IPR001162">
    <property type="entry name" value="UvrC_RNase_H_dom"/>
</dbReference>
<dbReference type="PANTHER" id="PTHR30562:SF1">
    <property type="entry name" value="UVRABC SYSTEM PROTEIN C"/>
    <property type="match status" value="1"/>
</dbReference>
<dbReference type="InterPro" id="IPR004791">
    <property type="entry name" value="UvrC"/>
</dbReference>
<dbReference type="PROSITE" id="PS50165">
    <property type="entry name" value="UVRC"/>
    <property type="match status" value="1"/>
</dbReference>
<evidence type="ECO:0000259" key="9">
    <source>
        <dbReference type="PROSITE" id="PS50164"/>
    </source>
</evidence>
<dbReference type="HAMAP" id="MF_00203">
    <property type="entry name" value="UvrC"/>
    <property type="match status" value="1"/>
</dbReference>
<comment type="similarity">
    <text evidence="7">Belongs to the UvrC family.</text>
</comment>
<dbReference type="InterPro" id="IPR000305">
    <property type="entry name" value="GIY-YIG_endonuc"/>
</dbReference>
<keyword evidence="3 7" id="KW-0228">DNA excision</keyword>
<protein>
    <recommendedName>
        <fullName evidence="7">UvrABC system protein C</fullName>
        <shortName evidence="7">Protein UvrC</shortName>
    </recommendedName>
    <alternativeName>
        <fullName evidence="7">Excinuclease ABC subunit C</fullName>
    </alternativeName>
</protein>
<dbReference type="InterPro" id="IPR050066">
    <property type="entry name" value="UvrABC_protein_C"/>
</dbReference>
<dbReference type="Gene3D" id="3.40.1440.10">
    <property type="entry name" value="GIY-YIG endonuclease"/>
    <property type="match status" value="1"/>
</dbReference>
<evidence type="ECO:0000256" key="5">
    <source>
        <dbReference type="ARBA" id="ARBA00023204"/>
    </source>
</evidence>
<name>A0ABS5U891_9BACT</name>